<organism evidence="1 2">
    <name type="scientific">Zootermopsis nevadensis</name>
    <name type="common">Dampwood termite</name>
    <dbReference type="NCBI Taxonomy" id="136037"/>
    <lineage>
        <taxon>Eukaryota</taxon>
        <taxon>Metazoa</taxon>
        <taxon>Ecdysozoa</taxon>
        <taxon>Arthropoda</taxon>
        <taxon>Hexapoda</taxon>
        <taxon>Insecta</taxon>
        <taxon>Pterygota</taxon>
        <taxon>Neoptera</taxon>
        <taxon>Polyneoptera</taxon>
        <taxon>Dictyoptera</taxon>
        <taxon>Blattodea</taxon>
        <taxon>Blattoidea</taxon>
        <taxon>Termitoidae</taxon>
        <taxon>Termopsidae</taxon>
        <taxon>Zootermopsis</taxon>
    </lineage>
</organism>
<dbReference type="Proteomes" id="UP000027135">
    <property type="component" value="Unassembled WGS sequence"/>
</dbReference>
<protein>
    <submittedName>
        <fullName evidence="1">Uncharacterized protein</fullName>
    </submittedName>
</protein>
<gene>
    <name evidence="1" type="ORF">L798_08948</name>
</gene>
<dbReference type="AlphaFoldDB" id="A0A067QEJ2"/>
<evidence type="ECO:0000313" key="2">
    <source>
        <dbReference type="Proteomes" id="UP000027135"/>
    </source>
</evidence>
<dbReference type="EMBL" id="KK853826">
    <property type="protein sequence ID" value="KDQ71577.1"/>
    <property type="molecule type" value="Genomic_DNA"/>
</dbReference>
<proteinExistence type="predicted"/>
<evidence type="ECO:0000313" key="1">
    <source>
        <dbReference type="EMBL" id="KDQ71577.1"/>
    </source>
</evidence>
<name>A0A067QEJ2_ZOONE</name>
<accession>A0A067QEJ2</accession>
<sequence>MEKDNRELSEKIQNIKESIGLGNEKLIAKFECKNQKLSKELPDCIADIKQVKDNADKEFSGVRDGFDSLVSQFNEQIVQVTGNTKEIAKEHVHEVDQKLSKVTCDVVINKERSDERVAKLEANIKAV</sequence>
<keyword evidence="2" id="KW-1185">Reference proteome</keyword>
<dbReference type="InParanoid" id="A0A067QEJ2"/>
<dbReference type="Gene3D" id="1.20.120.20">
    <property type="entry name" value="Apolipoprotein"/>
    <property type="match status" value="1"/>
</dbReference>
<reference evidence="1 2" key="1">
    <citation type="journal article" date="2014" name="Nat. Commun.">
        <title>Molecular traces of alternative social organization in a termite genome.</title>
        <authorList>
            <person name="Terrapon N."/>
            <person name="Li C."/>
            <person name="Robertson H.M."/>
            <person name="Ji L."/>
            <person name="Meng X."/>
            <person name="Booth W."/>
            <person name="Chen Z."/>
            <person name="Childers C.P."/>
            <person name="Glastad K.M."/>
            <person name="Gokhale K."/>
            <person name="Gowin J."/>
            <person name="Gronenberg W."/>
            <person name="Hermansen R.A."/>
            <person name="Hu H."/>
            <person name="Hunt B.G."/>
            <person name="Huylmans A.K."/>
            <person name="Khalil S.M."/>
            <person name="Mitchell R.D."/>
            <person name="Munoz-Torres M.C."/>
            <person name="Mustard J.A."/>
            <person name="Pan H."/>
            <person name="Reese J.T."/>
            <person name="Scharf M.E."/>
            <person name="Sun F."/>
            <person name="Vogel H."/>
            <person name="Xiao J."/>
            <person name="Yang W."/>
            <person name="Yang Z."/>
            <person name="Yang Z."/>
            <person name="Zhou J."/>
            <person name="Zhu J."/>
            <person name="Brent C.S."/>
            <person name="Elsik C.G."/>
            <person name="Goodisman M.A."/>
            <person name="Liberles D.A."/>
            <person name="Roe R.M."/>
            <person name="Vargo E.L."/>
            <person name="Vilcinskas A."/>
            <person name="Wang J."/>
            <person name="Bornberg-Bauer E."/>
            <person name="Korb J."/>
            <person name="Zhang G."/>
            <person name="Liebig J."/>
        </authorList>
    </citation>
    <scope>NUCLEOTIDE SEQUENCE [LARGE SCALE GENOMIC DNA]</scope>
    <source>
        <tissue evidence="1">Whole organism</tissue>
    </source>
</reference>